<dbReference type="eggNOG" id="ENOG5030GGE">
    <property type="taxonomic scope" value="Bacteria"/>
</dbReference>
<reference evidence="1 2" key="1">
    <citation type="submission" date="2012-06" db="EMBL/GenBank/DDBJ databases">
        <title>Draft Genome Sequence of Lactobacillus pasteurii CRBIP 24.76T.</title>
        <authorList>
            <person name="Cousin S."/>
            <person name="Bouchier C."/>
            <person name="Loux V."/>
            <person name="Ma L."/>
            <person name="Creno S."/>
            <person name="Bizet C."/>
            <person name="Clermont D."/>
        </authorList>
    </citation>
    <scope>NUCLEOTIDE SEQUENCE [LARGE SCALE GENOMIC DNA]</scope>
    <source>
        <strain evidence="2">CRBIP 24.76T</strain>
    </source>
</reference>
<dbReference type="OrthoDB" id="2327755at2"/>
<dbReference type="Proteomes" id="UP000009311">
    <property type="component" value="Unassembled WGS sequence"/>
</dbReference>
<organism evidence="1 2">
    <name type="scientific">Lactobacillus pasteurii DSM 23907 = CRBIP 24.76</name>
    <dbReference type="NCBI Taxonomy" id="1423790"/>
    <lineage>
        <taxon>Bacteria</taxon>
        <taxon>Bacillati</taxon>
        <taxon>Bacillota</taxon>
        <taxon>Bacilli</taxon>
        <taxon>Lactobacillales</taxon>
        <taxon>Lactobacillaceae</taxon>
        <taxon>Lactobacillus</taxon>
    </lineage>
</organism>
<evidence type="ECO:0000313" key="1">
    <source>
        <dbReference type="EMBL" id="CCI84302.1"/>
    </source>
</evidence>
<dbReference type="RefSeq" id="WP_009558846.1">
    <property type="nucleotide sequence ID" value="NZ_AYZN01000004.1"/>
</dbReference>
<dbReference type="EMBL" id="CAKD01000001">
    <property type="protein sequence ID" value="CCI84302.1"/>
    <property type="molecule type" value="Genomic_DNA"/>
</dbReference>
<dbReference type="STRING" id="1423790.BN53_08815"/>
<keyword evidence="2" id="KW-1185">Reference proteome</keyword>
<gene>
    <name evidence="1" type="ORF">BN53_08815</name>
</gene>
<dbReference type="AlphaFoldDB" id="I7IY62"/>
<evidence type="ECO:0000313" key="2">
    <source>
        <dbReference type="Proteomes" id="UP000009311"/>
    </source>
</evidence>
<proteinExistence type="predicted"/>
<protein>
    <submittedName>
        <fullName evidence="1">Uncharacterized protein</fullName>
    </submittedName>
</protein>
<sequence length="170" mass="19688">MKIKLNDLVNKIENEDYIQDLETVKYATISKSKTKLKSYAEKMVNEVVAAYKHDSLIRTSLEVEGQRPATFSLENNIINLPYANYKKIYNFFDEGSENDVNLYFETSSDFLNASAFRIDLLASEAELLADPDKYVELLTEQIFEKLQTIRNYENEPKEAKEDEKESSSDK</sequence>
<name>I7IY62_9LACO</name>
<accession>I7IY62</accession>
<comment type="caution">
    <text evidence="1">The sequence shown here is derived from an EMBL/GenBank/DDBJ whole genome shotgun (WGS) entry which is preliminary data.</text>
</comment>